<dbReference type="GO" id="GO:0000025">
    <property type="term" value="P:maltose catabolic process"/>
    <property type="evidence" value="ECO:0007669"/>
    <property type="project" value="TreeGrafter"/>
</dbReference>
<dbReference type="InterPro" id="IPR017853">
    <property type="entry name" value="GH"/>
</dbReference>
<dbReference type="Gene3D" id="3.90.400.10">
    <property type="entry name" value="Oligo-1,6-glucosidase, Domain 2"/>
    <property type="match status" value="1"/>
</dbReference>
<dbReference type="SUPFAM" id="SSF51011">
    <property type="entry name" value="Glycosyl hydrolase domain"/>
    <property type="match status" value="1"/>
</dbReference>
<dbReference type="FunFam" id="3.20.20.80:FF:000087">
    <property type="entry name" value="Oligo-1,6-glucosidase IMA1"/>
    <property type="match status" value="1"/>
</dbReference>
<dbReference type="GO" id="GO:0004556">
    <property type="term" value="F:alpha-amylase activity"/>
    <property type="evidence" value="ECO:0007669"/>
    <property type="project" value="TreeGrafter"/>
</dbReference>
<dbReference type="Gene3D" id="3.20.20.80">
    <property type="entry name" value="Glycosidases"/>
    <property type="match status" value="1"/>
</dbReference>
<dbReference type="InterPro" id="IPR045857">
    <property type="entry name" value="O16G_dom_2"/>
</dbReference>
<dbReference type="GO" id="GO:0033934">
    <property type="term" value="F:glucan 1,4-alpha-maltotriohydrolase activity"/>
    <property type="evidence" value="ECO:0007669"/>
    <property type="project" value="TreeGrafter"/>
</dbReference>
<reference evidence="5" key="1">
    <citation type="submission" date="2023-08" db="EMBL/GenBank/DDBJ databases">
        <title>Black Yeasts Isolated from many extreme environments.</title>
        <authorList>
            <person name="Coleine C."/>
            <person name="Stajich J.E."/>
            <person name="Selbmann L."/>
        </authorList>
    </citation>
    <scope>NUCLEOTIDE SEQUENCE</scope>
    <source>
        <strain evidence="5">CCFEE 5401</strain>
    </source>
</reference>
<evidence type="ECO:0000313" key="5">
    <source>
        <dbReference type="EMBL" id="KAK5114868.1"/>
    </source>
</evidence>
<name>A0AAN7YHX4_9PEZI</name>
<dbReference type="Gene3D" id="2.60.40.1180">
    <property type="entry name" value="Golgi alpha-mannosidase II"/>
    <property type="match status" value="1"/>
</dbReference>
<dbReference type="SUPFAM" id="SSF51445">
    <property type="entry name" value="(Trans)glycosidases"/>
    <property type="match status" value="1"/>
</dbReference>
<sequence length="602" mass="69011">MITTKSNAKQAWWKECVVYQIYPASFLSTGSGNAPGWGDVRGITSKLDYLKHLGVDCVWSSPIFKSPQIDMGYDISDYRDIDPRYGSLADVDELIRELQKRDMRLIMDLVVNHTSDQHDWFLESRSSKSSPKRDWYIWQPAKYDEQGTRVPPNNWGMILGDANSAWTWDEKTQEYFLALFTPEQPDLNWRNPELREAVHDVLRFWLDRGASGFRMDVINMISKVEGYPDAPIGTPGAKYQPGEKHFANGPHLHEYLQEINSKVLARYDTITVGEMPFVRDEEEIIKVVGADRGELNMIFIFDLVDIDNAPGGFRLTLHPWTPADMREIITKYQRLMLDRNGWNTIFIENHDNPRSVSRYADDSDEYRSLSSKLLCLMQTTLAGTLYVYQGEELGMRNLRPEVAMEEYIDIESVNFWEKTKKLAAAEEEAGGRKEEVLAEGRKVLQTKARDHARTPIQWSPGPNAGFCPEGVKPWMALNSDYTTVNAETQRKYTSEDDLSVLQFWRRGLQSRKEHKDVFVYGDFTLLDDTADNVFAYQRTAESGEAFVTVLNFSGERVEWIVPEGTRVERWVTGNYQKGAPELDLSGKVALRPWEGVLGVCGK</sequence>
<evidence type="ECO:0000259" key="4">
    <source>
        <dbReference type="SMART" id="SM00642"/>
    </source>
</evidence>
<evidence type="ECO:0000256" key="1">
    <source>
        <dbReference type="ARBA" id="ARBA00008061"/>
    </source>
</evidence>
<dbReference type="Proteomes" id="UP001310890">
    <property type="component" value="Unassembled WGS sequence"/>
</dbReference>
<dbReference type="EMBL" id="JAVRRL010000015">
    <property type="protein sequence ID" value="KAK5114868.1"/>
    <property type="molecule type" value="Genomic_DNA"/>
</dbReference>
<evidence type="ECO:0000313" key="6">
    <source>
        <dbReference type="Proteomes" id="UP001310890"/>
    </source>
</evidence>
<keyword evidence="2" id="KW-0325">Glycoprotein</keyword>
<dbReference type="PANTHER" id="PTHR10357">
    <property type="entry name" value="ALPHA-AMYLASE FAMILY MEMBER"/>
    <property type="match status" value="1"/>
</dbReference>
<dbReference type="PANTHER" id="PTHR10357:SF232">
    <property type="entry name" value="GLYCOSYL HYDROLASE FAMILY 13 CATALYTIC DOMAIN-CONTAINING PROTEIN"/>
    <property type="match status" value="1"/>
</dbReference>
<dbReference type="Pfam" id="PF00128">
    <property type="entry name" value="Alpha-amylase"/>
    <property type="match status" value="1"/>
</dbReference>
<protein>
    <recommendedName>
        <fullName evidence="4">Glycosyl hydrolase family 13 catalytic domain-containing protein</fullName>
    </recommendedName>
</protein>
<comment type="similarity">
    <text evidence="1">Belongs to the glycosyl hydrolase 13 family.</text>
</comment>
<dbReference type="GO" id="GO:0004574">
    <property type="term" value="F:oligo-1,6-glucosidase activity"/>
    <property type="evidence" value="ECO:0007669"/>
    <property type="project" value="TreeGrafter"/>
</dbReference>
<dbReference type="GO" id="GO:0005987">
    <property type="term" value="P:sucrose catabolic process"/>
    <property type="evidence" value="ECO:0007669"/>
    <property type="project" value="TreeGrafter"/>
</dbReference>
<dbReference type="InterPro" id="IPR006047">
    <property type="entry name" value="GH13_cat_dom"/>
</dbReference>
<dbReference type="CDD" id="cd11333">
    <property type="entry name" value="AmyAc_SI_OligoGlu_DGase"/>
    <property type="match status" value="1"/>
</dbReference>
<comment type="caution">
    <text evidence="5">The sequence shown here is derived from an EMBL/GenBank/DDBJ whole genome shotgun (WGS) entry which is preliminary data.</text>
</comment>
<accession>A0AAN7YHX4</accession>
<evidence type="ECO:0000256" key="3">
    <source>
        <dbReference type="ARBA" id="ARBA00026248"/>
    </source>
</evidence>
<dbReference type="SMART" id="SM00642">
    <property type="entry name" value="Aamy"/>
    <property type="match status" value="1"/>
</dbReference>
<organism evidence="5 6">
    <name type="scientific">Meristemomyces frigidus</name>
    <dbReference type="NCBI Taxonomy" id="1508187"/>
    <lineage>
        <taxon>Eukaryota</taxon>
        <taxon>Fungi</taxon>
        <taxon>Dikarya</taxon>
        <taxon>Ascomycota</taxon>
        <taxon>Pezizomycotina</taxon>
        <taxon>Dothideomycetes</taxon>
        <taxon>Dothideomycetidae</taxon>
        <taxon>Mycosphaerellales</taxon>
        <taxon>Teratosphaeriaceae</taxon>
        <taxon>Meristemomyces</taxon>
    </lineage>
</organism>
<gene>
    <name evidence="5" type="ORF">LTR62_002025</name>
</gene>
<dbReference type="AlphaFoldDB" id="A0AAN7YHX4"/>
<proteinExistence type="inferred from homology"/>
<feature type="domain" description="Glycosyl hydrolase family 13 catalytic" evidence="4">
    <location>
        <begin position="20"/>
        <end position="426"/>
    </location>
</feature>
<dbReference type="FunFam" id="3.90.400.10:FF:000001">
    <property type="entry name" value="Maltase A3, isoform A"/>
    <property type="match status" value="1"/>
</dbReference>
<evidence type="ECO:0000256" key="2">
    <source>
        <dbReference type="ARBA" id="ARBA00023180"/>
    </source>
</evidence>
<dbReference type="GO" id="GO:0004575">
    <property type="term" value="F:sucrose alpha-glucosidase activity"/>
    <property type="evidence" value="ECO:0007669"/>
    <property type="project" value="TreeGrafter"/>
</dbReference>
<dbReference type="InterPro" id="IPR013780">
    <property type="entry name" value="Glyco_hydro_b"/>
</dbReference>
<keyword evidence="3" id="KW-0462">Maltose metabolism</keyword>